<dbReference type="GO" id="GO:0003723">
    <property type="term" value="F:RNA binding"/>
    <property type="evidence" value="ECO:0007669"/>
    <property type="project" value="UniProtKB-UniRule"/>
</dbReference>
<name>A0A8H6FY86_9LECA</name>
<comment type="caution">
    <text evidence="3">The sequence shown here is derived from an EMBL/GenBank/DDBJ whole genome shotgun (WGS) entry which is preliminary data.</text>
</comment>
<dbReference type="InterPro" id="IPR035979">
    <property type="entry name" value="RBD_domain_sf"/>
</dbReference>
<keyword evidence="1" id="KW-0694">RNA-binding</keyword>
<dbReference type="InterPro" id="IPR012677">
    <property type="entry name" value="Nucleotide-bd_a/b_plait_sf"/>
</dbReference>
<dbReference type="GeneID" id="59286878"/>
<organism evidence="3 4">
    <name type="scientific">Letharia columbiana</name>
    <dbReference type="NCBI Taxonomy" id="112416"/>
    <lineage>
        <taxon>Eukaryota</taxon>
        <taxon>Fungi</taxon>
        <taxon>Dikarya</taxon>
        <taxon>Ascomycota</taxon>
        <taxon>Pezizomycotina</taxon>
        <taxon>Lecanoromycetes</taxon>
        <taxon>OSLEUM clade</taxon>
        <taxon>Lecanoromycetidae</taxon>
        <taxon>Lecanorales</taxon>
        <taxon>Lecanorineae</taxon>
        <taxon>Parmeliaceae</taxon>
        <taxon>Letharia</taxon>
    </lineage>
</organism>
<gene>
    <name evidence="3" type="ORF">HO173_005214</name>
</gene>
<evidence type="ECO:0000259" key="2">
    <source>
        <dbReference type="PROSITE" id="PS50102"/>
    </source>
</evidence>
<dbReference type="SUPFAM" id="SSF54928">
    <property type="entry name" value="RNA-binding domain, RBD"/>
    <property type="match status" value="1"/>
</dbReference>
<proteinExistence type="predicted"/>
<keyword evidence="4" id="KW-1185">Reference proteome</keyword>
<evidence type="ECO:0000313" key="4">
    <source>
        <dbReference type="Proteomes" id="UP000578531"/>
    </source>
</evidence>
<dbReference type="OrthoDB" id="5376188at2759"/>
<dbReference type="Proteomes" id="UP000578531">
    <property type="component" value="Unassembled WGS sequence"/>
</dbReference>
<dbReference type="PROSITE" id="PS50102">
    <property type="entry name" value="RRM"/>
    <property type="match status" value="1"/>
</dbReference>
<reference evidence="3 4" key="1">
    <citation type="journal article" date="2020" name="Genomics">
        <title>Complete, high-quality genomes from long-read metagenomic sequencing of two wolf lichen thalli reveals enigmatic genome architecture.</title>
        <authorList>
            <person name="McKenzie S.K."/>
            <person name="Walston R.F."/>
            <person name="Allen J.L."/>
        </authorList>
    </citation>
    <scope>NUCLEOTIDE SEQUENCE [LARGE SCALE GENOMIC DNA]</scope>
    <source>
        <strain evidence="3">WasteWater2</strain>
    </source>
</reference>
<protein>
    <recommendedName>
        <fullName evidence="2">RRM domain-containing protein</fullName>
    </recommendedName>
</protein>
<dbReference type="RefSeq" id="XP_037166256.1">
    <property type="nucleotide sequence ID" value="XM_037307132.1"/>
</dbReference>
<evidence type="ECO:0000256" key="1">
    <source>
        <dbReference type="PROSITE-ProRule" id="PRU00176"/>
    </source>
</evidence>
<dbReference type="InterPro" id="IPR000504">
    <property type="entry name" value="RRM_dom"/>
</dbReference>
<sequence length="304" mass="35172">MAFAHSKQYATDADEEIIPTTTMIKNLPIHWNTGHLLHLMSQMKLPPPRALNYLYDEFDDFRGMAFATFATSEEARQVVLELNYHQVFGRKLNVQYKRKHPWVIAREDFSWRKPLQPTHSPHTNDRYKSYLHPQEKGCPVPRPTRQQTPPSESYNLLMAYQTDPVEKEKLKRILVQTGDYQEAINKFAKNRALESQEVEHPWSMQNRPILEMRPATLGDLQQIAAMESRFGLGGEASLSGFARHQPRRGPGRHGYDEGRLLKSVNLTSLEKNHEITAAEQRQSWTTGEIEKVLSRHELEMGSWG</sequence>
<accession>A0A8H6FY86</accession>
<dbReference type="EMBL" id="JACCJC010000017">
    <property type="protein sequence ID" value="KAF6236923.1"/>
    <property type="molecule type" value="Genomic_DNA"/>
</dbReference>
<dbReference type="SMART" id="SM00360">
    <property type="entry name" value="RRM"/>
    <property type="match status" value="1"/>
</dbReference>
<dbReference type="AlphaFoldDB" id="A0A8H6FY86"/>
<feature type="domain" description="RRM" evidence="2">
    <location>
        <begin position="20"/>
        <end position="99"/>
    </location>
</feature>
<evidence type="ECO:0000313" key="3">
    <source>
        <dbReference type="EMBL" id="KAF6236923.1"/>
    </source>
</evidence>
<dbReference type="Gene3D" id="3.30.70.330">
    <property type="match status" value="1"/>
</dbReference>